<gene>
    <name evidence="1" type="ORF">Tci_929955</name>
</gene>
<reference evidence="1" key="1">
    <citation type="journal article" date="2019" name="Sci. Rep.">
        <title>Draft genome of Tanacetum cinerariifolium, the natural source of mosquito coil.</title>
        <authorList>
            <person name="Yamashiro T."/>
            <person name="Shiraishi A."/>
            <person name="Satake H."/>
            <person name="Nakayama K."/>
        </authorList>
    </citation>
    <scope>NUCLEOTIDE SEQUENCE</scope>
</reference>
<organism evidence="1">
    <name type="scientific">Tanacetum cinerariifolium</name>
    <name type="common">Dalmatian daisy</name>
    <name type="synonym">Chrysanthemum cinerariifolium</name>
    <dbReference type="NCBI Taxonomy" id="118510"/>
    <lineage>
        <taxon>Eukaryota</taxon>
        <taxon>Viridiplantae</taxon>
        <taxon>Streptophyta</taxon>
        <taxon>Embryophyta</taxon>
        <taxon>Tracheophyta</taxon>
        <taxon>Spermatophyta</taxon>
        <taxon>Magnoliopsida</taxon>
        <taxon>eudicotyledons</taxon>
        <taxon>Gunneridae</taxon>
        <taxon>Pentapetalae</taxon>
        <taxon>asterids</taxon>
        <taxon>campanulids</taxon>
        <taxon>Asterales</taxon>
        <taxon>Asteraceae</taxon>
        <taxon>Asteroideae</taxon>
        <taxon>Anthemideae</taxon>
        <taxon>Anthemidinae</taxon>
        <taxon>Tanacetum</taxon>
    </lineage>
</organism>
<feature type="non-terminal residue" evidence="1">
    <location>
        <position position="87"/>
    </location>
</feature>
<dbReference type="AlphaFoldDB" id="A0A699XJJ6"/>
<protein>
    <submittedName>
        <fullName evidence="1">Uncharacterized protein</fullName>
    </submittedName>
</protein>
<evidence type="ECO:0000313" key="1">
    <source>
        <dbReference type="EMBL" id="GFD57986.1"/>
    </source>
</evidence>
<name>A0A699XJJ6_TANCI</name>
<accession>A0A699XJJ6</accession>
<sequence length="87" mass="9435">RAAKLVVQDFFLWGIDERVEAAQLVGQDFSAGIHLPFVNADVLGVGVQRHAQRDGTDSQHGLADVVDQSHARHPVALDRHFALANVG</sequence>
<feature type="non-terminal residue" evidence="1">
    <location>
        <position position="1"/>
    </location>
</feature>
<dbReference type="EMBL" id="BKCJ011847308">
    <property type="protein sequence ID" value="GFD57986.1"/>
    <property type="molecule type" value="Genomic_DNA"/>
</dbReference>
<comment type="caution">
    <text evidence="1">The sequence shown here is derived from an EMBL/GenBank/DDBJ whole genome shotgun (WGS) entry which is preliminary data.</text>
</comment>
<proteinExistence type="predicted"/>